<dbReference type="EMBL" id="CP000478">
    <property type="protein sequence ID" value="ABK17927.1"/>
    <property type="molecule type" value="Genomic_DNA"/>
</dbReference>
<accession>A0LKH5</accession>
<dbReference type="Proteomes" id="UP000001784">
    <property type="component" value="Chromosome"/>
</dbReference>
<dbReference type="InParanoid" id="A0LKH5"/>
<evidence type="ECO:0000313" key="1">
    <source>
        <dbReference type="EMBL" id="ABK17927.1"/>
    </source>
</evidence>
<gene>
    <name evidence="1" type="ordered locus">Sfum_2245</name>
</gene>
<keyword evidence="2" id="KW-1185">Reference proteome</keyword>
<evidence type="ECO:0000313" key="2">
    <source>
        <dbReference type="Proteomes" id="UP000001784"/>
    </source>
</evidence>
<proteinExistence type="predicted"/>
<name>A0LKH5_SYNFM</name>
<reference evidence="1 2" key="1">
    <citation type="submission" date="2006-10" db="EMBL/GenBank/DDBJ databases">
        <title>Complete sequence of Syntrophobacter fumaroxidans MPOB.</title>
        <authorList>
            <consortium name="US DOE Joint Genome Institute"/>
            <person name="Copeland A."/>
            <person name="Lucas S."/>
            <person name="Lapidus A."/>
            <person name="Barry K."/>
            <person name="Detter J.C."/>
            <person name="Glavina del Rio T."/>
            <person name="Hammon N."/>
            <person name="Israni S."/>
            <person name="Pitluck S."/>
            <person name="Goltsman E.G."/>
            <person name="Martinez M."/>
            <person name="Schmutz J."/>
            <person name="Larimer F."/>
            <person name="Land M."/>
            <person name="Hauser L."/>
            <person name="Kyrpides N."/>
            <person name="Kim E."/>
            <person name="Boone D.R."/>
            <person name="Brockman F."/>
            <person name="Culley D."/>
            <person name="Ferry J."/>
            <person name="Gunsalus R."/>
            <person name="McInerney M.J."/>
            <person name="Morrison M."/>
            <person name="Plugge C."/>
            <person name="Rohlin L."/>
            <person name="Scholten J."/>
            <person name="Sieber J."/>
            <person name="Stams A.J.M."/>
            <person name="Worm P."/>
            <person name="Henstra A.M."/>
            <person name="Richardson P."/>
        </authorList>
    </citation>
    <scope>NUCLEOTIDE SEQUENCE [LARGE SCALE GENOMIC DNA]</scope>
    <source>
        <strain evidence="2">DSM 10017 / MPOB</strain>
    </source>
</reference>
<dbReference type="HOGENOM" id="CLU_1524389_0_0_7"/>
<protein>
    <submittedName>
        <fullName evidence="1">Uncharacterized protein</fullName>
    </submittedName>
</protein>
<dbReference type="AlphaFoldDB" id="A0LKH5"/>
<organism evidence="1 2">
    <name type="scientific">Syntrophobacter fumaroxidans (strain DSM 10017 / MPOB)</name>
    <dbReference type="NCBI Taxonomy" id="335543"/>
    <lineage>
        <taxon>Bacteria</taxon>
        <taxon>Pseudomonadati</taxon>
        <taxon>Thermodesulfobacteriota</taxon>
        <taxon>Syntrophobacteria</taxon>
        <taxon>Syntrophobacterales</taxon>
        <taxon>Syntrophobacteraceae</taxon>
        <taxon>Syntrophobacter</taxon>
    </lineage>
</organism>
<dbReference type="RefSeq" id="WP_011699096.1">
    <property type="nucleotide sequence ID" value="NC_008554.1"/>
</dbReference>
<sequence length="176" mass="18728">MKQGIWWSLALLGLVGMIVLKTDPACSVSDLCPMGGVMVRAATVKDKALDWARDLPNAAVDAADADVWAVLAVSRTNQDIALLVGPGYVFFGVAGRGGEVYPQDIERAFGKDLSKLREVVKKEMDELRKAGVARIEGGDVQKISDAVGLGFLEKVGPDWALRTTDCQAVDLPASGL</sequence>
<dbReference type="KEGG" id="sfu:Sfum_2245"/>